<dbReference type="GO" id="GO:0030327">
    <property type="term" value="P:prenylated protein catabolic process"/>
    <property type="evidence" value="ECO:0007669"/>
    <property type="project" value="TreeGrafter"/>
</dbReference>
<evidence type="ECO:0000256" key="5">
    <source>
        <dbReference type="ARBA" id="ARBA00022827"/>
    </source>
</evidence>
<keyword evidence="5" id="KW-0274">FAD</keyword>
<gene>
    <name evidence="10" type="ORF">MKW98_017081</name>
</gene>
<dbReference type="GO" id="GO:0001735">
    <property type="term" value="F:prenylcysteine oxidase activity"/>
    <property type="evidence" value="ECO:0007669"/>
    <property type="project" value="InterPro"/>
</dbReference>
<sequence length="496" mass="55048">MGNRCLLQIRFPLLSILLLIIISSSILPSSGNQQITKSPKINKVCIIGSGISGSSLSHFLRKYSDDQNLIGEIHIFERNGIVGGRTATVTIGGDTFEAGGSIIHPKNYHALNFTHLLNLKIKKPSDGSLGIWDGSQFLIKTIDNKNNSKLISLYNSFRLFLRYGLSLLKMDPFIKTMLGNFLNYYTDLESRPVFETVEEMLKWSNLYNLTRRTLQEELIESGLAPKLISELITVITRINYGQSMSISGLAGAVSMAGSDDGLWAVEGGNWQIAAGLIKHSNVTLHLHEEIESVSHIGGSYELNSTTGNTYSCEVTVIATPLDEVKIQFSPPVSIPERRLQHTHATFVRGILDPGYFGMNSVVDIPECVGTIEDPSLPFTSISVLKKYSEDDMTYKIFSRAPMEDALLDQLFRTRKEVIRINWGAYPHYHAPEVFAPFVLDGLHLYYVNAFENAASTIETGAVAAENVARLILSRYCGHTSSSSHLRQFVSEVHVEL</sequence>
<feature type="domain" description="Prenylcysteine lyase" evidence="9">
    <location>
        <begin position="151"/>
        <end position="481"/>
    </location>
</feature>
<evidence type="ECO:0000256" key="1">
    <source>
        <dbReference type="ARBA" id="ARBA00001974"/>
    </source>
</evidence>
<dbReference type="PIRSF" id="PIRSF036292">
    <property type="entry name" value="Prenylcysteine_oxidase"/>
    <property type="match status" value="1"/>
</dbReference>
<keyword evidence="11" id="KW-1185">Reference proteome</keyword>
<dbReference type="AlphaFoldDB" id="A0AAD4TK92"/>
<dbReference type="GO" id="GO:0030328">
    <property type="term" value="P:prenylcysteine catabolic process"/>
    <property type="evidence" value="ECO:0007669"/>
    <property type="project" value="InterPro"/>
</dbReference>
<evidence type="ECO:0000256" key="8">
    <source>
        <dbReference type="SAM" id="SignalP"/>
    </source>
</evidence>
<dbReference type="Pfam" id="PF07156">
    <property type="entry name" value="Prenylcys_lyase"/>
    <property type="match status" value="1"/>
</dbReference>
<dbReference type="InterPro" id="IPR010795">
    <property type="entry name" value="Prenylcys_lyase"/>
</dbReference>
<evidence type="ECO:0000313" key="10">
    <source>
        <dbReference type="EMBL" id="KAI3960357.1"/>
    </source>
</evidence>
<dbReference type="Gene3D" id="3.50.50.60">
    <property type="entry name" value="FAD/NAD(P)-binding domain"/>
    <property type="match status" value="1"/>
</dbReference>
<dbReference type="SUPFAM" id="SSF51905">
    <property type="entry name" value="FAD/NAD(P)-binding domain"/>
    <property type="match status" value="1"/>
</dbReference>
<evidence type="ECO:0000256" key="7">
    <source>
        <dbReference type="ARBA" id="ARBA00023180"/>
    </source>
</evidence>
<dbReference type="Pfam" id="PF13450">
    <property type="entry name" value="NAD_binding_8"/>
    <property type="match status" value="1"/>
</dbReference>
<reference evidence="10" key="1">
    <citation type="submission" date="2022-04" db="EMBL/GenBank/DDBJ databases">
        <title>A functionally conserved STORR gene fusion in Papaver species that diverged 16.8 million years ago.</title>
        <authorList>
            <person name="Catania T."/>
        </authorList>
    </citation>
    <scope>NUCLEOTIDE SEQUENCE</scope>
    <source>
        <strain evidence="10">S-188037</strain>
    </source>
</reference>
<organism evidence="10 11">
    <name type="scientific">Papaver atlanticum</name>
    <dbReference type="NCBI Taxonomy" id="357466"/>
    <lineage>
        <taxon>Eukaryota</taxon>
        <taxon>Viridiplantae</taxon>
        <taxon>Streptophyta</taxon>
        <taxon>Embryophyta</taxon>
        <taxon>Tracheophyta</taxon>
        <taxon>Spermatophyta</taxon>
        <taxon>Magnoliopsida</taxon>
        <taxon>Ranunculales</taxon>
        <taxon>Papaveraceae</taxon>
        <taxon>Papaveroideae</taxon>
        <taxon>Papaver</taxon>
    </lineage>
</organism>
<evidence type="ECO:0000256" key="3">
    <source>
        <dbReference type="ARBA" id="ARBA00022630"/>
    </source>
</evidence>
<dbReference type="InterPro" id="IPR036188">
    <property type="entry name" value="FAD/NAD-bd_sf"/>
</dbReference>
<dbReference type="PANTHER" id="PTHR15944">
    <property type="entry name" value="FARNESYLCYSTEINE LYASE"/>
    <property type="match status" value="1"/>
</dbReference>
<keyword evidence="4 8" id="KW-0732">Signal</keyword>
<evidence type="ECO:0000256" key="4">
    <source>
        <dbReference type="ARBA" id="ARBA00022729"/>
    </source>
</evidence>
<keyword evidence="7" id="KW-0325">Glycoprotein</keyword>
<evidence type="ECO:0000313" key="11">
    <source>
        <dbReference type="Proteomes" id="UP001202328"/>
    </source>
</evidence>
<comment type="similarity">
    <text evidence="2">Belongs to the prenylcysteine oxidase family.</text>
</comment>
<evidence type="ECO:0000256" key="6">
    <source>
        <dbReference type="ARBA" id="ARBA00023002"/>
    </source>
</evidence>
<feature type="signal peptide" evidence="8">
    <location>
        <begin position="1"/>
        <end position="31"/>
    </location>
</feature>
<dbReference type="Proteomes" id="UP001202328">
    <property type="component" value="Unassembled WGS sequence"/>
</dbReference>
<dbReference type="InterPro" id="IPR017046">
    <property type="entry name" value="Prenylcysteine_Oxase1"/>
</dbReference>
<keyword evidence="3" id="KW-0285">Flavoprotein</keyword>
<comment type="cofactor">
    <cofactor evidence="1">
        <name>FAD</name>
        <dbReference type="ChEBI" id="CHEBI:57692"/>
    </cofactor>
</comment>
<comment type="caution">
    <text evidence="10">The sequence shown here is derived from an EMBL/GenBank/DDBJ whole genome shotgun (WGS) entry which is preliminary data.</text>
</comment>
<accession>A0AAD4TK92</accession>
<feature type="chain" id="PRO_5042129871" description="Prenylcysteine lyase domain-containing protein" evidence="8">
    <location>
        <begin position="32"/>
        <end position="496"/>
    </location>
</feature>
<dbReference type="EMBL" id="JAJJMB010000948">
    <property type="protein sequence ID" value="KAI3960357.1"/>
    <property type="molecule type" value="Genomic_DNA"/>
</dbReference>
<dbReference type="PANTHER" id="PTHR15944:SF0">
    <property type="entry name" value="PRENYLCYSTEINE LYASE DOMAIN-CONTAINING PROTEIN"/>
    <property type="match status" value="1"/>
</dbReference>
<proteinExistence type="inferred from homology"/>
<protein>
    <recommendedName>
        <fullName evidence="9">Prenylcysteine lyase domain-containing protein</fullName>
    </recommendedName>
</protein>
<evidence type="ECO:0000256" key="2">
    <source>
        <dbReference type="ARBA" id="ARBA00009967"/>
    </source>
</evidence>
<name>A0AAD4TK92_9MAGN</name>
<keyword evidence="6" id="KW-0560">Oxidoreductase</keyword>
<evidence type="ECO:0000259" key="9">
    <source>
        <dbReference type="Pfam" id="PF07156"/>
    </source>
</evidence>
<dbReference type="FunFam" id="3.50.50.60:FF:000430">
    <property type="entry name" value="Farnesylcysteine lyase"/>
    <property type="match status" value="1"/>
</dbReference>